<dbReference type="InterPro" id="IPR036291">
    <property type="entry name" value="NAD(P)-bd_dom_sf"/>
</dbReference>
<protein>
    <submittedName>
        <fullName evidence="4">Putative dehydrogenase</fullName>
    </submittedName>
</protein>
<dbReference type="SUPFAM" id="SSF51735">
    <property type="entry name" value="NAD(P)-binding Rossmann-fold domains"/>
    <property type="match status" value="1"/>
</dbReference>
<dbReference type="PRINTS" id="PR00081">
    <property type="entry name" value="GDHRDH"/>
</dbReference>
<evidence type="ECO:0000256" key="2">
    <source>
        <dbReference type="ARBA" id="ARBA00023002"/>
    </source>
</evidence>
<dbReference type="PANTHER" id="PTHR43115:SF4">
    <property type="entry name" value="DEHYDROGENASE_REDUCTASE SDR FAMILY MEMBER 11"/>
    <property type="match status" value="1"/>
</dbReference>
<comment type="similarity">
    <text evidence="1 3">Belongs to the short-chain dehydrogenases/reductases (SDR) family.</text>
</comment>
<dbReference type="GO" id="GO:0016616">
    <property type="term" value="F:oxidoreductase activity, acting on the CH-OH group of donors, NAD or NADP as acceptor"/>
    <property type="evidence" value="ECO:0007669"/>
    <property type="project" value="UniProtKB-ARBA"/>
</dbReference>
<name>A0A069DQH8_9HEMI</name>
<dbReference type="EMBL" id="GBGD01002566">
    <property type="protein sequence ID" value="JAC86323.1"/>
    <property type="molecule type" value="mRNA"/>
</dbReference>
<dbReference type="InterPro" id="IPR002347">
    <property type="entry name" value="SDR_fam"/>
</dbReference>
<accession>A0A069DQH8</accession>
<evidence type="ECO:0000256" key="1">
    <source>
        <dbReference type="ARBA" id="ARBA00006484"/>
    </source>
</evidence>
<dbReference type="PANTHER" id="PTHR43115">
    <property type="entry name" value="DEHYDROGENASE/REDUCTASE SDR FAMILY MEMBER 11"/>
    <property type="match status" value="1"/>
</dbReference>
<dbReference type="Pfam" id="PF00106">
    <property type="entry name" value="adh_short"/>
    <property type="match status" value="1"/>
</dbReference>
<evidence type="ECO:0000313" key="4">
    <source>
        <dbReference type="EMBL" id="JAC86323.1"/>
    </source>
</evidence>
<sequence length="263" mass="28705">MERWAGRVAVVTGASSGIGEAVAKELTRQGMKVAALARRFDRLQKLAEDCRSYKGLINVYKCDISDENAIVSTVKTICEDLGPISVLVNNAAYMTAINLTETDKGSPRKIYETNVIGTVTLTQLTVEIMKKHNITDGHIININSILGHCVFPMIGMANYCASKHAITVLTESLKNELAAMKFKTRVTSISPGHVKTEMSDRFFDEKEKSGGVKEKSISERIPALTTSDIVECIIFVLGLNPNINISELTVQPTGESIVQLAND</sequence>
<reference evidence="4" key="1">
    <citation type="journal article" date="2015" name="J. Med. Entomol.">
        <title>A Deep Insight Into the Sialotranscriptome of the Chagas Disease Vector, Panstrongylus megistus (Hemiptera: Heteroptera).</title>
        <authorList>
            <person name="Ribeiro J.M."/>
            <person name="Schwarz A."/>
            <person name="Francischetti I.M."/>
        </authorList>
    </citation>
    <scope>NUCLEOTIDE SEQUENCE</scope>
    <source>
        <tissue evidence="4">Salivary glands</tissue>
    </source>
</reference>
<dbReference type="PRINTS" id="PR00080">
    <property type="entry name" value="SDRFAMILY"/>
</dbReference>
<dbReference type="FunFam" id="3.40.50.720:FF:000047">
    <property type="entry name" value="NADP-dependent L-serine/L-allo-threonine dehydrogenase"/>
    <property type="match status" value="1"/>
</dbReference>
<keyword evidence="2" id="KW-0560">Oxidoreductase</keyword>
<dbReference type="Gene3D" id="3.40.50.720">
    <property type="entry name" value="NAD(P)-binding Rossmann-like Domain"/>
    <property type="match status" value="1"/>
</dbReference>
<evidence type="ECO:0000256" key="3">
    <source>
        <dbReference type="RuleBase" id="RU000363"/>
    </source>
</evidence>
<proteinExistence type="evidence at transcript level"/>
<dbReference type="AlphaFoldDB" id="A0A069DQH8"/>
<organism evidence="4">
    <name type="scientific">Panstrongylus megistus</name>
    <dbReference type="NCBI Taxonomy" id="65343"/>
    <lineage>
        <taxon>Eukaryota</taxon>
        <taxon>Metazoa</taxon>
        <taxon>Ecdysozoa</taxon>
        <taxon>Arthropoda</taxon>
        <taxon>Hexapoda</taxon>
        <taxon>Insecta</taxon>
        <taxon>Pterygota</taxon>
        <taxon>Neoptera</taxon>
        <taxon>Paraneoptera</taxon>
        <taxon>Hemiptera</taxon>
        <taxon>Heteroptera</taxon>
        <taxon>Panheteroptera</taxon>
        <taxon>Cimicomorpha</taxon>
        <taxon>Reduviidae</taxon>
        <taxon>Triatominae</taxon>
        <taxon>Panstrongylus</taxon>
    </lineage>
</organism>